<evidence type="ECO:0000313" key="3">
    <source>
        <dbReference type="Proteomes" id="UP000535838"/>
    </source>
</evidence>
<dbReference type="InterPro" id="IPR025321">
    <property type="entry name" value="DUF4227"/>
</dbReference>
<organism evidence="2 3">
    <name type="scientific">Cohnella thailandensis</name>
    <dbReference type="NCBI Taxonomy" id="557557"/>
    <lineage>
        <taxon>Bacteria</taxon>
        <taxon>Bacillati</taxon>
        <taxon>Bacillota</taxon>
        <taxon>Bacilli</taxon>
        <taxon>Bacillales</taxon>
        <taxon>Paenibacillaceae</taxon>
        <taxon>Cohnella</taxon>
    </lineage>
</organism>
<gene>
    <name evidence="2" type="ORF">H7B67_15265</name>
</gene>
<proteinExistence type="predicted"/>
<keyword evidence="3" id="KW-1185">Reference proteome</keyword>
<keyword evidence="1" id="KW-0812">Transmembrane</keyword>
<dbReference type="Pfam" id="PF14004">
    <property type="entry name" value="DUF4227"/>
    <property type="match status" value="1"/>
</dbReference>
<sequence length="79" mass="9160">MREWTGKWLERLQFTLLFLVLTVMVHHVFGWLQGWMMPIDPYKVPEGGSAKVFQAGDPVPEISAESAKDRLKLFLWLGE</sequence>
<comment type="caution">
    <text evidence="2">The sequence shown here is derived from an EMBL/GenBank/DDBJ whole genome shotgun (WGS) entry which is preliminary data.</text>
</comment>
<dbReference type="Proteomes" id="UP000535838">
    <property type="component" value="Unassembled WGS sequence"/>
</dbReference>
<reference evidence="2 3" key="1">
    <citation type="submission" date="2020-08" db="EMBL/GenBank/DDBJ databases">
        <title>Cohnella phylogeny.</title>
        <authorList>
            <person name="Dunlap C."/>
        </authorList>
    </citation>
    <scope>NUCLEOTIDE SEQUENCE [LARGE SCALE GENOMIC DNA]</scope>
    <source>
        <strain evidence="2 3">DSM 25241</strain>
    </source>
</reference>
<feature type="transmembrane region" description="Helical" evidence="1">
    <location>
        <begin position="12"/>
        <end position="32"/>
    </location>
</feature>
<evidence type="ECO:0000256" key="1">
    <source>
        <dbReference type="SAM" id="Phobius"/>
    </source>
</evidence>
<accession>A0A841T0T5</accession>
<dbReference type="EMBL" id="JACJVQ010000013">
    <property type="protein sequence ID" value="MBB6635477.1"/>
    <property type="molecule type" value="Genomic_DNA"/>
</dbReference>
<keyword evidence="1" id="KW-1133">Transmembrane helix</keyword>
<evidence type="ECO:0000313" key="2">
    <source>
        <dbReference type="EMBL" id="MBB6635477.1"/>
    </source>
</evidence>
<keyword evidence="1" id="KW-0472">Membrane</keyword>
<name>A0A841T0T5_9BACL</name>
<dbReference type="AlphaFoldDB" id="A0A841T0T5"/>
<dbReference type="RefSeq" id="WP_185120703.1">
    <property type="nucleotide sequence ID" value="NZ_JACJVQ010000013.1"/>
</dbReference>
<protein>
    <submittedName>
        <fullName evidence="2">DUF4227 family protein</fullName>
    </submittedName>
</protein>